<evidence type="ECO:0000256" key="3">
    <source>
        <dbReference type="ARBA" id="ARBA00022729"/>
    </source>
</evidence>
<dbReference type="SUPFAM" id="SSF53850">
    <property type="entry name" value="Periplasmic binding protein-like II"/>
    <property type="match status" value="1"/>
</dbReference>
<gene>
    <name evidence="5" type="ORF">SADO_00115</name>
</gene>
<evidence type="ECO:0000256" key="1">
    <source>
        <dbReference type="ARBA" id="ARBA00004418"/>
    </source>
</evidence>
<keyword evidence="3 4" id="KW-0732">Signal</keyword>
<evidence type="ECO:0000256" key="4">
    <source>
        <dbReference type="SAM" id="SignalP"/>
    </source>
</evidence>
<dbReference type="NCBIfam" id="TIGR02122">
    <property type="entry name" value="TRAP_TAXI"/>
    <property type="match status" value="1"/>
</dbReference>
<feature type="chain" id="PRO_5045059921" evidence="4">
    <location>
        <begin position="25"/>
        <end position="382"/>
    </location>
</feature>
<dbReference type="Proteomes" id="UP001460888">
    <property type="component" value="Unassembled WGS sequence"/>
</dbReference>
<accession>A0ABV2AVI6</accession>
<keyword evidence="6" id="KW-1185">Reference proteome</keyword>
<dbReference type="EMBL" id="APND01000001">
    <property type="protein sequence ID" value="MES1927613.1"/>
    <property type="molecule type" value="Genomic_DNA"/>
</dbReference>
<dbReference type="Gene3D" id="3.40.190.10">
    <property type="entry name" value="Periplasmic binding protein-like II"/>
    <property type="match status" value="2"/>
</dbReference>
<dbReference type="Pfam" id="PF16868">
    <property type="entry name" value="NMT1_3"/>
    <property type="match status" value="1"/>
</dbReference>
<proteinExistence type="inferred from homology"/>
<comment type="caution">
    <text evidence="5">The sequence shown here is derived from an EMBL/GenBank/DDBJ whole genome shotgun (WGS) entry which is preliminary data.</text>
</comment>
<dbReference type="InterPro" id="IPR011852">
    <property type="entry name" value="TRAP_TAXI"/>
</dbReference>
<dbReference type="PANTHER" id="PTHR30024">
    <property type="entry name" value="ALIPHATIC SULFONATES-BINDING PROTEIN-RELATED"/>
    <property type="match status" value="1"/>
</dbReference>
<sequence length="382" mass="41915">MLSVFSPLLLGAVLGLAPIAGASAAEETADKPDLPRSMTWSSYDVGSAGYAEASAIADAFGRKFGTRVRIQPSGSAIGRLQPVLRDRAEIGFLATETFFASEGVADFGDRRWGPQDLRTLGGRPSSFGIFTAKDANIRSMEDLKGKRFAYVAGNPSINLKCDALLGAAGMTRDDVDARMFPTYNATMSSLAQGKADASCTTTTPSQLYELAESPRGIHWLEVDPDDKKAWERLRKIAPFLQPYEENVGAGLSEDNPVNIFAYRYPVLVVKADQDADLVYNFLKAFDQTYPMYKDGTAVMSRWKMDDAGTPPIDVPFHPGAIKYLKEQDIWTDEMQAWNDKRLARLNALKAAWKDAVAEGEGKSDEAFAKIWESHRQEALSSL</sequence>
<evidence type="ECO:0000256" key="2">
    <source>
        <dbReference type="ARBA" id="ARBA00010742"/>
    </source>
</evidence>
<organism evidence="5 6">
    <name type="scientific">Salinisphaera dokdonensis CL-ES53</name>
    <dbReference type="NCBI Taxonomy" id="1304272"/>
    <lineage>
        <taxon>Bacteria</taxon>
        <taxon>Pseudomonadati</taxon>
        <taxon>Pseudomonadota</taxon>
        <taxon>Gammaproteobacteria</taxon>
        <taxon>Salinisphaerales</taxon>
        <taxon>Salinisphaeraceae</taxon>
        <taxon>Salinisphaera</taxon>
    </lineage>
</organism>
<feature type="signal peptide" evidence="4">
    <location>
        <begin position="1"/>
        <end position="24"/>
    </location>
</feature>
<comment type="subcellular location">
    <subcellularLocation>
        <location evidence="1">Periplasm</location>
    </subcellularLocation>
</comment>
<reference evidence="5 6" key="1">
    <citation type="submission" date="2013-03" db="EMBL/GenBank/DDBJ databases">
        <title>Salinisphaera dokdonensis CL-ES53 Genome Sequencing.</title>
        <authorList>
            <person name="Li C."/>
            <person name="Lai Q."/>
            <person name="Shao Z."/>
        </authorList>
    </citation>
    <scope>NUCLEOTIDE SEQUENCE [LARGE SCALE GENOMIC DNA]</scope>
    <source>
        <strain evidence="5 6">CL-ES53</strain>
    </source>
</reference>
<dbReference type="PANTHER" id="PTHR30024:SF47">
    <property type="entry name" value="TAURINE-BINDING PERIPLASMIC PROTEIN"/>
    <property type="match status" value="1"/>
</dbReference>
<name>A0ABV2AVI6_9GAMM</name>
<comment type="similarity">
    <text evidence="2">Belongs to the bacterial solute-binding protein SsuA/TauA family.</text>
</comment>
<evidence type="ECO:0000313" key="5">
    <source>
        <dbReference type="EMBL" id="MES1927613.1"/>
    </source>
</evidence>
<protein>
    <submittedName>
        <fullName evidence="5">TrapT family, dctP subunit, C4-dicarboxylate periplasmic binding protein</fullName>
    </submittedName>
</protein>
<evidence type="ECO:0000313" key="6">
    <source>
        <dbReference type="Proteomes" id="UP001460888"/>
    </source>
</evidence>